<keyword evidence="1" id="KW-0805">Transcription regulation</keyword>
<comment type="caution">
    <text evidence="7">The sequence shown here is derived from an EMBL/GenBank/DDBJ whole genome shotgun (WGS) entry which is preliminary data.</text>
</comment>
<dbReference type="PANTHER" id="PTHR30055">
    <property type="entry name" value="HTH-TYPE TRANSCRIPTIONAL REGULATOR RUTR"/>
    <property type="match status" value="1"/>
</dbReference>
<evidence type="ECO:0000256" key="4">
    <source>
        <dbReference type="PROSITE-ProRule" id="PRU00335"/>
    </source>
</evidence>
<dbReference type="GO" id="GO:0000976">
    <property type="term" value="F:transcription cis-regulatory region binding"/>
    <property type="evidence" value="ECO:0007669"/>
    <property type="project" value="TreeGrafter"/>
</dbReference>
<feature type="DNA-binding region" description="H-T-H motif" evidence="4">
    <location>
        <begin position="64"/>
        <end position="83"/>
    </location>
</feature>
<dbReference type="InterPro" id="IPR025996">
    <property type="entry name" value="MT1864/Rv1816-like_C"/>
</dbReference>
<dbReference type="PROSITE" id="PS50977">
    <property type="entry name" value="HTH_TETR_2"/>
    <property type="match status" value="1"/>
</dbReference>
<sequence>MCLVYNDDVTIATNQSPHRTDTPDAPDSAHRVRNRRGEGWRLREDLLDAADGLLDEGISPDVISLRQVARRAGVSPMAPYKHFANSQALLGEVLTHRFERFSAALCDGIATEHLTPSKARSQLETLAARYVEQGLSNLVAYHAMFDSSLVASERDDLPGVGLFATAVALISACPAPLEPHAAARMFWCGLHGIVCLPGRAALVGWDTDAELIADLVTLVAGPAS</sequence>
<dbReference type="InterPro" id="IPR036271">
    <property type="entry name" value="Tet_transcr_reg_TetR-rel_C_sf"/>
</dbReference>
<evidence type="ECO:0000259" key="6">
    <source>
        <dbReference type="PROSITE" id="PS50977"/>
    </source>
</evidence>
<keyword evidence="3" id="KW-0804">Transcription</keyword>
<dbReference type="InterPro" id="IPR001647">
    <property type="entry name" value="HTH_TetR"/>
</dbReference>
<dbReference type="EMBL" id="QDAG01000004">
    <property type="protein sequence ID" value="KAE8128757.1"/>
    <property type="molecule type" value="Genomic_DNA"/>
</dbReference>
<gene>
    <name evidence="7" type="ORF">DDE84_04680</name>
</gene>
<organism evidence="7 8">
    <name type="scientific">Bifidobacterium tibiigranuli</name>
    <dbReference type="NCBI Taxonomy" id="2172043"/>
    <lineage>
        <taxon>Bacteria</taxon>
        <taxon>Bacillati</taxon>
        <taxon>Actinomycetota</taxon>
        <taxon>Actinomycetes</taxon>
        <taxon>Bifidobacteriales</taxon>
        <taxon>Bifidobacteriaceae</taxon>
        <taxon>Bifidobacterium</taxon>
    </lineage>
</organism>
<evidence type="ECO:0000313" key="8">
    <source>
        <dbReference type="Proteomes" id="UP000325415"/>
    </source>
</evidence>
<dbReference type="AlphaFoldDB" id="A0A5N6S2J5"/>
<dbReference type="Gene3D" id="1.10.357.10">
    <property type="entry name" value="Tetracycline Repressor, domain 2"/>
    <property type="match status" value="1"/>
</dbReference>
<feature type="domain" description="HTH tetR-type" evidence="6">
    <location>
        <begin position="40"/>
        <end position="101"/>
    </location>
</feature>
<dbReference type="Pfam" id="PF13305">
    <property type="entry name" value="TetR_C_33"/>
    <property type="match status" value="1"/>
</dbReference>
<evidence type="ECO:0000256" key="1">
    <source>
        <dbReference type="ARBA" id="ARBA00023015"/>
    </source>
</evidence>
<dbReference type="PANTHER" id="PTHR30055:SF234">
    <property type="entry name" value="HTH-TYPE TRANSCRIPTIONAL REGULATOR BETI"/>
    <property type="match status" value="1"/>
</dbReference>
<evidence type="ECO:0000256" key="2">
    <source>
        <dbReference type="ARBA" id="ARBA00023125"/>
    </source>
</evidence>
<name>A0A5N6S2J5_9BIFI</name>
<evidence type="ECO:0000256" key="3">
    <source>
        <dbReference type="ARBA" id="ARBA00023163"/>
    </source>
</evidence>
<feature type="region of interest" description="Disordered" evidence="5">
    <location>
        <begin position="13"/>
        <end position="33"/>
    </location>
</feature>
<proteinExistence type="predicted"/>
<reference evidence="7 8" key="1">
    <citation type="submission" date="2018-04" db="EMBL/GenBank/DDBJ databases">
        <authorList>
            <person name="Eckel V.P."/>
            <person name="Vogel R.F."/>
        </authorList>
    </citation>
    <scope>NUCLEOTIDE SEQUENCE [LARGE SCALE GENOMIC DNA]</scope>
    <source>
        <strain evidence="8">TMW 2.1764</strain>
    </source>
</reference>
<dbReference type="SUPFAM" id="SSF46689">
    <property type="entry name" value="Homeodomain-like"/>
    <property type="match status" value="1"/>
</dbReference>
<dbReference type="GO" id="GO:0003700">
    <property type="term" value="F:DNA-binding transcription factor activity"/>
    <property type="evidence" value="ECO:0007669"/>
    <property type="project" value="TreeGrafter"/>
</dbReference>
<dbReference type="SUPFAM" id="SSF48498">
    <property type="entry name" value="Tetracyclin repressor-like, C-terminal domain"/>
    <property type="match status" value="1"/>
</dbReference>
<evidence type="ECO:0000256" key="5">
    <source>
        <dbReference type="SAM" id="MobiDB-lite"/>
    </source>
</evidence>
<accession>A0A5N6S2J5</accession>
<dbReference type="Proteomes" id="UP000325415">
    <property type="component" value="Unassembled WGS sequence"/>
</dbReference>
<dbReference type="InterPro" id="IPR009057">
    <property type="entry name" value="Homeodomain-like_sf"/>
</dbReference>
<evidence type="ECO:0000313" key="7">
    <source>
        <dbReference type="EMBL" id="KAE8128757.1"/>
    </source>
</evidence>
<dbReference type="InterPro" id="IPR050109">
    <property type="entry name" value="HTH-type_TetR-like_transc_reg"/>
</dbReference>
<feature type="compositionally biased region" description="Basic and acidic residues" evidence="5">
    <location>
        <begin position="18"/>
        <end position="33"/>
    </location>
</feature>
<keyword evidence="8" id="KW-1185">Reference proteome</keyword>
<keyword evidence="2 4" id="KW-0238">DNA-binding</keyword>
<protein>
    <submittedName>
        <fullName evidence="7">TetR/AcrR family transcriptional regulator</fullName>
    </submittedName>
</protein>